<dbReference type="CDD" id="cd16439">
    <property type="entry name" value="beta_Kdo_transferase_KpsC_2"/>
    <property type="match status" value="1"/>
</dbReference>
<dbReference type="Proteomes" id="UP000219271">
    <property type="component" value="Unassembled WGS sequence"/>
</dbReference>
<protein>
    <submittedName>
        <fullName evidence="1">Capsular polysaccharide export protein</fullName>
    </submittedName>
</protein>
<name>A0A286BVM0_9GAMM</name>
<gene>
    <name evidence="1" type="ORF">SAMN06273570_2569</name>
</gene>
<sequence length="705" mass="78684">MSATRVSAGSAQSVEPIASVTASETGSIGIFSSGIWRIPHLRTFLSQPCHKLSARRAIPDDITTVAVWGHRPSAHKPVEMALAAGKPILRLEDGFIRSLDLGVNGAPPLSMVLDSEGIYYDARQPSTLERLIQDRTGNQALHADAQQAMDIIVAGDLSKYNHAPAFSVGEMLKREIVLVVDQTFNDVSVQYGNACAEHFAAMLQAALDENPRAMVWVKVHPDVLQGKKAGYFAHLQASARVHLMADNVSPQSLLRHVSRVYAVTSQYGFEALLAGKPVTCFGQPWYAGWGLTDDRHPKAQQLAQRRGNATLHELFAAAYLRYCRYIHPVSGTAGTLFDVLNWLQLQRRHQQQRHGHLWAPGLTLWKSTILKPFLRTSANRLSFAPRSRQATACVVWGVRHEQRWQDKLRGRHLPIWRMEDGFLRSSGLGSDLLAPLSLVLDKRGIYYDASRPSDLEELLNNSDLTPAQRMRAEQLHQRLVATKISKYNLGAEFILPAAAKGKRVLLVPGQVEDDASIATGTFAINTNLALLRTVRERNPDAFIIYKPHPDVLVGNRKGDIAAEEVARLADYQALDADIIQCIQRVDELHTMTSLSGFEALLHGKQVHCYGMPFYANWGVTVDEYRSSRRQRQLTLADLVYQALIAYPTYIHPVRQNAISVEEAVTWLHEAPRAQMQLCSGKKGYAIRQSRKLAMVLKVALRKYQF</sequence>
<keyword evidence="2" id="KW-1185">Reference proteome</keyword>
<accession>A0A286BVM0</accession>
<evidence type="ECO:0000313" key="1">
    <source>
        <dbReference type="EMBL" id="SOD38178.1"/>
    </source>
</evidence>
<dbReference type="InterPro" id="IPR007833">
    <property type="entry name" value="Capsule_polysaccharide_synth"/>
</dbReference>
<proteinExistence type="predicted"/>
<dbReference type="GO" id="GO:0000271">
    <property type="term" value="P:polysaccharide biosynthetic process"/>
    <property type="evidence" value="ECO:0007669"/>
    <property type="project" value="InterPro"/>
</dbReference>
<dbReference type="OrthoDB" id="543755at2"/>
<dbReference type="Pfam" id="PF05159">
    <property type="entry name" value="Capsule_synth"/>
    <property type="match status" value="2"/>
</dbReference>
<dbReference type="AlphaFoldDB" id="A0A286BVM0"/>
<organism evidence="1 2">
    <name type="scientific">Candidatus Pantoea floridensis</name>
    <dbReference type="NCBI Taxonomy" id="1938870"/>
    <lineage>
        <taxon>Bacteria</taxon>
        <taxon>Pseudomonadati</taxon>
        <taxon>Pseudomonadota</taxon>
        <taxon>Gammaproteobacteria</taxon>
        <taxon>Enterobacterales</taxon>
        <taxon>Erwiniaceae</taxon>
        <taxon>Pantoea</taxon>
    </lineage>
</organism>
<dbReference type="RefSeq" id="WP_097096112.1">
    <property type="nucleotide sequence ID" value="NZ_OCMY01000001.1"/>
</dbReference>
<evidence type="ECO:0000313" key="2">
    <source>
        <dbReference type="Proteomes" id="UP000219271"/>
    </source>
</evidence>
<reference evidence="2" key="1">
    <citation type="submission" date="2017-09" db="EMBL/GenBank/DDBJ databases">
        <authorList>
            <person name="Varghese N."/>
            <person name="Submissions S."/>
        </authorList>
    </citation>
    <scope>NUCLEOTIDE SEQUENCE [LARGE SCALE GENOMIC DNA]</scope>
    <source>
        <strain evidence="2">JKS000234</strain>
    </source>
</reference>
<dbReference type="EMBL" id="OCMY01000001">
    <property type="protein sequence ID" value="SOD38178.1"/>
    <property type="molecule type" value="Genomic_DNA"/>
</dbReference>
<dbReference type="GO" id="GO:0015774">
    <property type="term" value="P:polysaccharide transport"/>
    <property type="evidence" value="ECO:0007669"/>
    <property type="project" value="InterPro"/>
</dbReference>
<dbReference type="CDD" id="cd16440">
    <property type="entry name" value="beta_Kdo_transferase_KpsC_1"/>
    <property type="match status" value="1"/>
</dbReference>